<dbReference type="PANTHER" id="PTHR47533">
    <property type="entry name" value="PROTEIN CBG21859"/>
    <property type="match status" value="1"/>
</dbReference>
<dbReference type="PANTHER" id="PTHR47533:SF6">
    <property type="entry name" value="PROTEIN CBG08091"/>
    <property type="match status" value="1"/>
</dbReference>
<feature type="non-terminal residue" evidence="1">
    <location>
        <position position="242"/>
    </location>
</feature>
<dbReference type="InterPro" id="IPR029058">
    <property type="entry name" value="AB_hydrolase_fold"/>
</dbReference>
<dbReference type="InterPro" id="IPR010463">
    <property type="entry name" value="DUF1057"/>
</dbReference>
<name>A0AA36CCE0_9BILA</name>
<gene>
    <name evidence="1" type="ORF">MSPICULIGERA_LOCUS4490</name>
</gene>
<accession>A0AA36CCE0</accession>
<dbReference type="Pfam" id="PF06342">
    <property type="entry name" value="DUF1057"/>
    <property type="match status" value="1"/>
</dbReference>
<organism evidence="1 2">
    <name type="scientific">Mesorhabditis spiculigera</name>
    <dbReference type="NCBI Taxonomy" id="96644"/>
    <lineage>
        <taxon>Eukaryota</taxon>
        <taxon>Metazoa</taxon>
        <taxon>Ecdysozoa</taxon>
        <taxon>Nematoda</taxon>
        <taxon>Chromadorea</taxon>
        <taxon>Rhabditida</taxon>
        <taxon>Rhabditina</taxon>
        <taxon>Rhabditomorpha</taxon>
        <taxon>Rhabditoidea</taxon>
        <taxon>Rhabditidae</taxon>
        <taxon>Mesorhabditinae</taxon>
        <taxon>Mesorhabditis</taxon>
    </lineage>
</organism>
<comment type="caution">
    <text evidence="1">The sequence shown here is derived from an EMBL/GenBank/DDBJ whole genome shotgun (WGS) entry which is preliminary data.</text>
</comment>
<protein>
    <submittedName>
        <fullName evidence="1">Uncharacterized protein</fullName>
    </submittedName>
</protein>
<dbReference type="EMBL" id="CATQJA010001119">
    <property type="protein sequence ID" value="CAJ0565863.1"/>
    <property type="molecule type" value="Genomic_DNA"/>
</dbReference>
<dbReference type="Gene3D" id="3.40.50.1820">
    <property type="entry name" value="alpha/beta hydrolase"/>
    <property type="match status" value="1"/>
</dbReference>
<dbReference type="Proteomes" id="UP001177023">
    <property type="component" value="Unassembled WGS sequence"/>
</dbReference>
<reference evidence="1" key="1">
    <citation type="submission" date="2023-06" db="EMBL/GenBank/DDBJ databases">
        <authorList>
            <person name="Delattre M."/>
        </authorList>
    </citation>
    <scope>NUCLEOTIDE SEQUENCE</scope>
    <source>
        <strain evidence="1">AF72</strain>
    </source>
</reference>
<proteinExistence type="predicted"/>
<dbReference type="SUPFAM" id="SSF53474">
    <property type="entry name" value="alpha/beta-Hydrolases"/>
    <property type="match status" value="1"/>
</dbReference>
<evidence type="ECO:0000313" key="2">
    <source>
        <dbReference type="Proteomes" id="UP001177023"/>
    </source>
</evidence>
<dbReference type="AlphaFoldDB" id="A0AA36CCE0"/>
<sequence>MNMPGHGYTQKHKKIGFENEDRNAFLQAMLDHLQIEGPIVFVGHSRGSENAMAICAKNQEQAQGLVLINTSGLRMHKGIKPFFIIQFASWIYNVNLWSVQKMIMHPILYHVYKRIVRLKTQTGKIAAVCVQSMRTFGLEKQRPYVEELNENSKTPIVMAYSGKDFLIEDQIVREMLAEFDGAEELILDDSKSDDVEAKAARWVRQRLLESRALGVCFKQDGHYLQKFKAKFLADTIATMCQL</sequence>
<keyword evidence="2" id="KW-1185">Reference proteome</keyword>
<evidence type="ECO:0000313" key="1">
    <source>
        <dbReference type="EMBL" id="CAJ0565863.1"/>
    </source>
</evidence>